<comment type="catalytic activity">
    <reaction evidence="8 10">
        <text>[(1-&gt;4)-alpha-D-galacturonosyl methyl ester](n) + n H2O = [(1-&gt;4)-alpha-D-galacturonosyl](n) + n methanol + n H(+)</text>
        <dbReference type="Rhea" id="RHEA:22380"/>
        <dbReference type="Rhea" id="RHEA-COMP:14570"/>
        <dbReference type="Rhea" id="RHEA-COMP:14573"/>
        <dbReference type="ChEBI" id="CHEBI:15377"/>
        <dbReference type="ChEBI" id="CHEBI:15378"/>
        <dbReference type="ChEBI" id="CHEBI:17790"/>
        <dbReference type="ChEBI" id="CHEBI:140522"/>
        <dbReference type="ChEBI" id="CHEBI:140523"/>
        <dbReference type="EC" id="3.1.1.11"/>
    </reaction>
</comment>
<evidence type="ECO:0000256" key="7">
    <source>
        <dbReference type="ARBA" id="ARBA00023316"/>
    </source>
</evidence>
<dbReference type="Pfam" id="PF01095">
    <property type="entry name" value="Pectinesterase"/>
    <property type="match status" value="1"/>
</dbReference>
<dbReference type="SUPFAM" id="SSF56815">
    <property type="entry name" value="Sec1/munc18-like (SM) proteins"/>
    <property type="match status" value="1"/>
</dbReference>
<keyword evidence="4" id="KW-0964">Secreted</keyword>
<comment type="caution">
    <text evidence="12">The sequence shown here is derived from an EMBL/GenBank/DDBJ whole genome shotgun (WGS) entry which is preliminary data.</text>
</comment>
<dbReference type="InterPro" id="IPR000070">
    <property type="entry name" value="Pectinesterase_cat"/>
</dbReference>
<dbReference type="Gene3D" id="2.160.20.10">
    <property type="entry name" value="Single-stranded right-handed beta-helix, Pectin lyase-like"/>
    <property type="match status" value="1"/>
</dbReference>
<dbReference type="AlphaFoldDB" id="A0A2G2VIB2"/>
<evidence type="ECO:0000313" key="12">
    <source>
        <dbReference type="EMBL" id="PHT32725.1"/>
    </source>
</evidence>
<evidence type="ECO:0000256" key="8">
    <source>
        <dbReference type="ARBA" id="ARBA00047928"/>
    </source>
</evidence>
<reference evidence="13" key="2">
    <citation type="journal article" date="2017" name="J. Anim. Genet.">
        <title>Multiple reference genome sequences of hot pepper reveal the massive evolution of plant disease resistance genes by retroduplication.</title>
        <authorList>
            <person name="Kim S."/>
            <person name="Park J."/>
            <person name="Yeom S.-I."/>
            <person name="Kim Y.-M."/>
            <person name="Seo E."/>
            <person name="Kim K.-T."/>
            <person name="Kim M.-S."/>
            <person name="Lee J.M."/>
            <person name="Cheong K."/>
            <person name="Shin H.-S."/>
            <person name="Kim S.-B."/>
            <person name="Han K."/>
            <person name="Lee J."/>
            <person name="Park M."/>
            <person name="Lee H.-A."/>
            <person name="Lee H.-Y."/>
            <person name="Lee Y."/>
            <person name="Oh S."/>
            <person name="Lee J.H."/>
            <person name="Choi E."/>
            <person name="Choi E."/>
            <person name="Lee S.E."/>
            <person name="Jeon J."/>
            <person name="Kim H."/>
            <person name="Choi G."/>
            <person name="Song H."/>
            <person name="Lee J."/>
            <person name="Lee S.-C."/>
            <person name="Kwon J.-K."/>
            <person name="Lee H.-Y."/>
            <person name="Koo N."/>
            <person name="Hong Y."/>
            <person name="Kim R.W."/>
            <person name="Kang W.-H."/>
            <person name="Huh J.H."/>
            <person name="Kang B.-C."/>
            <person name="Yang T.-J."/>
            <person name="Lee Y.-H."/>
            <person name="Bennetzen J.L."/>
            <person name="Choi D."/>
        </authorList>
    </citation>
    <scope>NUCLEOTIDE SEQUENCE [LARGE SCALE GENOMIC DNA]</scope>
    <source>
        <strain evidence="13">cv. PBC81</strain>
    </source>
</reference>
<evidence type="ECO:0000256" key="6">
    <source>
        <dbReference type="ARBA" id="ARBA00023085"/>
    </source>
</evidence>
<keyword evidence="5 10" id="KW-0378">Hydrolase</keyword>
<evidence type="ECO:0000256" key="5">
    <source>
        <dbReference type="ARBA" id="ARBA00022801"/>
    </source>
</evidence>
<evidence type="ECO:0000256" key="4">
    <source>
        <dbReference type="ARBA" id="ARBA00022525"/>
    </source>
</evidence>
<dbReference type="Gene3D" id="1.25.40.60">
    <property type="match status" value="1"/>
</dbReference>
<dbReference type="InterPro" id="IPR033131">
    <property type="entry name" value="Pectinesterase_Asp_AS"/>
</dbReference>
<evidence type="ECO:0000256" key="10">
    <source>
        <dbReference type="RuleBase" id="RU000589"/>
    </source>
</evidence>
<dbReference type="InterPro" id="IPR036045">
    <property type="entry name" value="Sec1-like_sf"/>
</dbReference>
<organism evidence="12 13">
    <name type="scientific">Capsicum baccatum</name>
    <name type="common">Peruvian pepper</name>
    <dbReference type="NCBI Taxonomy" id="33114"/>
    <lineage>
        <taxon>Eukaryota</taxon>
        <taxon>Viridiplantae</taxon>
        <taxon>Streptophyta</taxon>
        <taxon>Embryophyta</taxon>
        <taxon>Tracheophyta</taxon>
        <taxon>Spermatophyta</taxon>
        <taxon>Magnoliopsida</taxon>
        <taxon>eudicotyledons</taxon>
        <taxon>Gunneridae</taxon>
        <taxon>Pentapetalae</taxon>
        <taxon>asterids</taxon>
        <taxon>lamiids</taxon>
        <taxon>Solanales</taxon>
        <taxon>Solanaceae</taxon>
        <taxon>Solanoideae</taxon>
        <taxon>Capsiceae</taxon>
        <taxon>Capsicum</taxon>
    </lineage>
</organism>
<dbReference type="PANTHER" id="PTHR31707">
    <property type="entry name" value="PECTINESTERASE"/>
    <property type="match status" value="1"/>
</dbReference>
<dbReference type="Proteomes" id="UP000224567">
    <property type="component" value="Unassembled WGS sequence"/>
</dbReference>
<dbReference type="InterPro" id="IPR012334">
    <property type="entry name" value="Pectin_lyas_fold"/>
</dbReference>
<dbReference type="InterPro" id="IPR011050">
    <property type="entry name" value="Pectin_lyase_fold/virulence"/>
</dbReference>
<keyword evidence="13" id="KW-1185">Reference proteome</keyword>
<evidence type="ECO:0000313" key="13">
    <source>
        <dbReference type="Proteomes" id="UP000224567"/>
    </source>
</evidence>
<dbReference type="SUPFAM" id="SSF51126">
    <property type="entry name" value="Pectin lyase-like"/>
    <property type="match status" value="1"/>
</dbReference>
<dbReference type="EC" id="3.1.1.11" evidence="3 10"/>
<reference evidence="12 13" key="1">
    <citation type="journal article" date="2017" name="Genome Biol.">
        <title>New reference genome sequences of hot pepper reveal the massive evolution of plant disease-resistance genes by retroduplication.</title>
        <authorList>
            <person name="Kim S."/>
            <person name="Park J."/>
            <person name="Yeom S.I."/>
            <person name="Kim Y.M."/>
            <person name="Seo E."/>
            <person name="Kim K.T."/>
            <person name="Kim M.S."/>
            <person name="Lee J.M."/>
            <person name="Cheong K."/>
            <person name="Shin H.S."/>
            <person name="Kim S.B."/>
            <person name="Han K."/>
            <person name="Lee J."/>
            <person name="Park M."/>
            <person name="Lee H.A."/>
            <person name="Lee H.Y."/>
            <person name="Lee Y."/>
            <person name="Oh S."/>
            <person name="Lee J.H."/>
            <person name="Choi E."/>
            <person name="Choi E."/>
            <person name="Lee S.E."/>
            <person name="Jeon J."/>
            <person name="Kim H."/>
            <person name="Choi G."/>
            <person name="Song H."/>
            <person name="Lee J."/>
            <person name="Lee S.C."/>
            <person name="Kwon J.K."/>
            <person name="Lee H.Y."/>
            <person name="Koo N."/>
            <person name="Hong Y."/>
            <person name="Kim R.W."/>
            <person name="Kang W.H."/>
            <person name="Huh J.H."/>
            <person name="Kang B.C."/>
            <person name="Yang T.J."/>
            <person name="Lee Y.H."/>
            <person name="Bennetzen J.L."/>
            <person name="Choi D."/>
        </authorList>
    </citation>
    <scope>NUCLEOTIDE SEQUENCE [LARGE SCALE GENOMIC DNA]</scope>
    <source>
        <strain evidence="13">cv. PBC81</strain>
    </source>
</reference>
<gene>
    <name evidence="12" type="ORF">CQW23_29062</name>
</gene>
<dbReference type="UniPathway" id="UPA00545">
    <property type="reaction ID" value="UER00823"/>
</dbReference>
<dbReference type="OrthoDB" id="1304240at2759"/>
<dbReference type="GO" id="GO:0016192">
    <property type="term" value="P:vesicle-mediated transport"/>
    <property type="evidence" value="ECO:0007669"/>
    <property type="project" value="InterPro"/>
</dbReference>
<evidence type="ECO:0000259" key="11">
    <source>
        <dbReference type="Pfam" id="PF01095"/>
    </source>
</evidence>
<evidence type="ECO:0000256" key="9">
    <source>
        <dbReference type="PROSITE-ProRule" id="PRU10040"/>
    </source>
</evidence>
<dbReference type="PROSITE" id="PS00503">
    <property type="entry name" value="PECTINESTERASE_2"/>
    <property type="match status" value="1"/>
</dbReference>
<sequence>MGFHNTAGATKHQAMALMSTADLSVFYHCKFDAYQDTLYPHSNRQFYRECNIYGTVDFIFGKLSSCFPELHSDTNKTKTKKHNMDAGALNKVIRETGLRELRQLEQDLVFGDAGTKEVIQFLRTKQDTAGENKLRLMMIYASVYPEKFEGDKAAKLMQVFPTC</sequence>
<keyword evidence="7" id="KW-0961">Cell wall biogenesis/degradation</keyword>
<name>A0A2G2VIB2_CAPBA</name>
<protein>
    <recommendedName>
        <fullName evidence="3 10">Pectinesterase</fullName>
        <ecNumber evidence="3 10">3.1.1.11</ecNumber>
    </recommendedName>
</protein>
<comment type="pathway">
    <text evidence="2 10">Glycan metabolism; pectin degradation; 2-dehydro-3-deoxy-D-gluconate from pectin: step 1/5.</text>
</comment>
<accession>A0A2G2VIB2</accession>
<evidence type="ECO:0000256" key="2">
    <source>
        <dbReference type="ARBA" id="ARBA00005184"/>
    </source>
</evidence>
<keyword evidence="6 10" id="KW-0063">Aspartyl esterase</keyword>
<evidence type="ECO:0000256" key="1">
    <source>
        <dbReference type="ARBA" id="ARBA00004613"/>
    </source>
</evidence>
<proteinExistence type="predicted"/>
<dbReference type="GO" id="GO:0042545">
    <property type="term" value="P:cell wall modification"/>
    <property type="evidence" value="ECO:0007669"/>
    <property type="project" value="UniProtKB-UniRule"/>
</dbReference>
<dbReference type="GO" id="GO:0045490">
    <property type="term" value="P:pectin catabolic process"/>
    <property type="evidence" value="ECO:0007669"/>
    <property type="project" value="UniProtKB-UniRule"/>
</dbReference>
<evidence type="ECO:0000256" key="3">
    <source>
        <dbReference type="ARBA" id="ARBA00013229"/>
    </source>
</evidence>
<dbReference type="GO" id="GO:0030599">
    <property type="term" value="F:pectinesterase activity"/>
    <property type="evidence" value="ECO:0007669"/>
    <property type="project" value="UniProtKB-UniRule"/>
</dbReference>
<feature type="domain" description="Pectinesterase catalytic" evidence="11">
    <location>
        <begin position="1"/>
        <end position="84"/>
    </location>
</feature>
<dbReference type="STRING" id="33114.A0A2G2VIB2"/>
<dbReference type="EMBL" id="MLFT02000012">
    <property type="protein sequence ID" value="PHT32725.1"/>
    <property type="molecule type" value="Genomic_DNA"/>
</dbReference>
<feature type="active site" evidence="9">
    <location>
        <position position="57"/>
    </location>
</feature>
<comment type="subcellular location">
    <subcellularLocation>
        <location evidence="1">Secreted</location>
    </subcellularLocation>
</comment>
<dbReference type="GO" id="GO:0005576">
    <property type="term" value="C:extracellular region"/>
    <property type="evidence" value="ECO:0007669"/>
    <property type="project" value="UniProtKB-SubCell"/>
</dbReference>